<evidence type="ECO:0000313" key="3">
    <source>
        <dbReference type="Proteomes" id="UP001155882"/>
    </source>
</evidence>
<feature type="coiled-coil region" evidence="1">
    <location>
        <begin position="207"/>
        <end position="234"/>
    </location>
</feature>
<dbReference type="Proteomes" id="UP001155882">
    <property type="component" value="Unassembled WGS sequence"/>
</dbReference>
<sequence length="541" mass="60572">MSSSENKQSSVFANICQSCNIPTNCTLEATINFDGKTEIYRQEQHFFRRFTYLIEPKKGKTVPLKLMATPKCCISHNPNCPIGNVFNENGSLYGDFSPQKVFDDVLVYTKRTSEFSFGENNPISMLDSFIYRKGFTDDPRYRQRYGMRLSECGAAPFLTVPNAIKLLQVTLNPMTHGTALLFKEGKKHLASAQFDLILYREFKVSVEIGLESALEEKSNEARKAEQTANNVARGYRPTHSGWTKHTKKYGIKTGLGIKGEITSIIGDETVAFNTELKKEFLTNKNKLNLTNSIDTAFNKINSVLSSGNRVQYPLVSTEFCYPVLKIEGGIKTHQSSNYGVITQGNVSVGFAPLFGFQITVDLLTAFATYAHVDFVVNNAREFLEKNEEAVKEGNEGAYAKMVLELTFSCGLHGNFKFKTDDEGEFESDGRDIEIQGELIGNAHLEAGINYWGIQGFFEAGAEIAAKLNIAFDIEKGDDLTVVIYHEGIKAKVYAKYGVGKDKDKNKNNKDLPTSIKPGVYQEWIIYEALNKDESDWRFTLG</sequence>
<name>A0AAE3CXQ6_PRORE</name>
<dbReference type="EMBL" id="JAHWLI010000049">
    <property type="protein sequence ID" value="MBW3117706.1"/>
    <property type="molecule type" value="Genomic_DNA"/>
</dbReference>
<protein>
    <submittedName>
        <fullName evidence="2">Uncharacterized protein</fullName>
    </submittedName>
</protein>
<dbReference type="AlphaFoldDB" id="A0AAE3CXQ6"/>
<accession>A0AAE3CXQ6</accession>
<keyword evidence="1" id="KW-0175">Coiled coil</keyword>
<reference evidence="2" key="1">
    <citation type="submission" date="2021-07" db="EMBL/GenBank/DDBJ databases">
        <authorList>
            <person name="Stanton E."/>
        </authorList>
    </citation>
    <scope>NUCLEOTIDE SEQUENCE</scope>
    <source>
        <strain evidence="2">2021EL-01139</strain>
    </source>
</reference>
<comment type="caution">
    <text evidence="2">The sequence shown here is derived from an EMBL/GenBank/DDBJ whole genome shotgun (WGS) entry which is preliminary data.</text>
</comment>
<evidence type="ECO:0000256" key="1">
    <source>
        <dbReference type="SAM" id="Coils"/>
    </source>
</evidence>
<proteinExistence type="predicted"/>
<organism evidence="2 3">
    <name type="scientific">Providencia rettgeri</name>
    <dbReference type="NCBI Taxonomy" id="587"/>
    <lineage>
        <taxon>Bacteria</taxon>
        <taxon>Pseudomonadati</taxon>
        <taxon>Pseudomonadota</taxon>
        <taxon>Gammaproteobacteria</taxon>
        <taxon>Enterobacterales</taxon>
        <taxon>Morganellaceae</taxon>
        <taxon>Providencia</taxon>
    </lineage>
</organism>
<dbReference type="RefSeq" id="WP_219197736.1">
    <property type="nucleotide sequence ID" value="NZ_JAHWLI010000049.1"/>
</dbReference>
<evidence type="ECO:0000313" key="2">
    <source>
        <dbReference type="EMBL" id="MBW3117706.1"/>
    </source>
</evidence>
<gene>
    <name evidence="2" type="ORF">KYI77_14735</name>
</gene>